<keyword evidence="1 2" id="KW-0597">Phosphoprotein</keyword>
<dbReference type="PROSITE" id="PS50110">
    <property type="entry name" value="RESPONSE_REGULATORY"/>
    <property type="match status" value="1"/>
</dbReference>
<dbReference type="Proteomes" id="UP000484076">
    <property type="component" value="Unassembled WGS sequence"/>
</dbReference>
<dbReference type="Gene3D" id="3.40.50.2300">
    <property type="match status" value="1"/>
</dbReference>
<dbReference type="PANTHER" id="PTHR45339:SF6">
    <property type="entry name" value="SENSORY HISTIDINE PROTEIN KINASE"/>
    <property type="match status" value="1"/>
</dbReference>
<keyword evidence="5" id="KW-1185">Reference proteome</keyword>
<evidence type="ECO:0000313" key="5">
    <source>
        <dbReference type="Proteomes" id="UP000484076"/>
    </source>
</evidence>
<dbReference type="AlphaFoldDB" id="A0A8X8KMM8"/>
<feature type="domain" description="Response regulatory" evidence="3">
    <location>
        <begin position="55"/>
        <end position="172"/>
    </location>
</feature>
<dbReference type="Pfam" id="PF00072">
    <property type="entry name" value="Response_reg"/>
    <property type="match status" value="1"/>
</dbReference>
<dbReference type="CDD" id="cd17546">
    <property type="entry name" value="REC_hyHK_CKI1_RcsC-like"/>
    <property type="match status" value="1"/>
</dbReference>
<accession>A0A8X8KMM8</accession>
<dbReference type="InterPro" id="IPR011006">
    <property type="entry name" value="CheY-like_superfamily"/>
</dbReference>
<protein>
    <submittedName>
        <fullName evidence="4">Response regulator</fullName>
    </submittedName>
</protein>
<dbReference type="SMART" id="SM00448">
    <property type="entry name" value="REC"/>
    <property type="match status" value="1"/>
</dbReference>
<evidence type="ECO:0000313" key="4">
    <source>
        <dbReference type="EMBL" id="NUB44075.1"/>
    </source>
</evidence>
<proteinExistence type="predicted"/>
<evidence type="ECO:0000256" key="2">
    <source>
        <dbReference type="PROSITE-ProRule" id="PRU00169"/>
    </source>
</evidence>
<feature type="modified residue" description="4-aspartylphosphate" evidence="2">
    <location>
        <position position="104"/>
    </location>
</feature>
<organism evidence="4 5">
    <name type="scientific">Fertoeibacter niger</name>
    <dbReference type="NCBI Taxonomy" id="2656921"/>
    <lineage>
        <taxon>Bacteria</taxon>
        <taxon>Pseudomonadati</taxon>
        <taxon>Pseudomonadota</taxon>
        <taxon>Alphaproteobacteria</taxon>
        <taxon>Rhodobacterales</taxon>
        <taxon>Paracoccaceae</taxon>
        <taxon>Fertoeibacter</taxon>
    </lineage>
</organism>
<sequence length="181" mass="18901">MGSDRVPLALPPGPPGKRLVLAQPLVKTDVMPDTQRPFAPHATPAHGPGLLAGRRILVVDDIATNRMVASAYLGLLGAQSVEAASGTRALELASDAALDLVLLDMNMPGMDGLETFRRLRAMEGAAAALPVVAMTADAMPEHRRACLDAGMDGYVSKPMSPDGLARELLRVLPARPGRAPG</sequence>
<dbReference type="RefSeq" id="WP_174539365.1">
    <property type="nucleotide sequence ID" value="NZ_WHUT02000003.1"/>
</dbReference>
<gene>
    <name evidence="4" type="ORF">GEU84_006760</name>
</gene>
<dbReference type="GO" id="GO:0000160">
    <property type="term" value="P:phosphorelay signal transduction system"/>
    <property type="evidence" value="ECO:0007669"/>
    <property type="project" value="InterPro"/>
</dbReference>
<evidence type="ECO:0000259" key="3">
    <source>
        <dbReference type="PROSITE" id="PS50110"/>
    </source>
</evidence>
<evidence type="ECO:0000256" key="1">
    <source>
        <dbReference type="ARBA" id="ARBA00022553"/>
    </source>
</evidence>
<dbReference type="PANTHER" id="PTHR45339">
    <property type="entry name" value="HYBRID SIGNAL TRANSDUCTION HISTIDINE KINASE J"/>
    <property type="match status" value="1"/>
</dbReference>
<reference evidence="4" key="1">
    <citation type="submission" date="2020-05" db="EMBL/GenBank/DDBJ databases">
        <title>Fertoebacter nigrum gen. nov., sp. nov., a new member of the family Rhodobacteraceae.</title>
        <authorList>
            <person name="Szuroczki S."/>
            <person name="Abbaszade G."/>
            <person name="Buni D."/>
            <person name="Schumann P."/>
            <person name="Toth E."/>
        </authorList>
    </citation>
    <scope>NUCLEOTIDE SEQUENCE</scope>
    <source>
        <strain evidence="4">RG-N-1a</strain>
    </source>
</reference>
<name>A0A8X8KMM8_9RHOB</name>
<comment type="caution">
    <text evidence="4">The sequence shown here is derived from an EMBL/GenBank/DDBJ whole genome shotgun (WGS) entry which is preliminary data.</text>
</comment>
<dbReference type="InterPro" id="IPR001789">
    <property type="entry name" value="Sig_transdc_resp-reg_receiver"/>
</dbReference>
<dbReference type="EMBL" id="WHUT02000003">
    <property type="protein sequence ID" value="NUB44075.1"/>
    <property type="molecule type" value="Genomic_DNA"/>
</dbReference>
<dbReference type="SUPFAM" id="SSF52172">
    <property type="entry name" value="CheY-like"/>
    <property type="match status" value="1"/>
</dbReference>